<reference evidence="1 2" key="1">
    <citation type="submission" date="2024-04" db="EMBL/GenBank/DDBJ databases">
        <title>Tritrichomonas musculus Genome.</title>
        <authorList>
            <person name="Alves-Ferreira E."/>
            <person name="Grigg M."/>
            <person name="Lorenzi H."/>
            <person name="Galac M."/>
        </authorList>
    </citation>
    <scope>NUCLEOTIDE SEQUENCE [LARGE SCALE GENOMIC DNA]</scope>
    <source>
        <strain evidence="1 2">EAF2021</strain>
    </source>
</reference>
<dbReference type="Proteomes" id="UP001470230">
    <property type="component" value="Unassembled WGS sequence"/>
</dbReference>
<organism evidence="1 2">
    <name type="scientific">Tritrichomonas musculus</name>
    <dbReference type="NCBI Taxonomy" id="1915356"/>
    <lineage>
        <taxon>Eukaryota</taxon>
        <taxon>Metamonada</taxon>
        <taxon>Parabasalia</taxon>
        <taxon>Tritrichomonadida</taxon>
        <taxon>Tritrichomonadidae</taxon>
        <taxon>Tritrichomonas</taxon>
    </lineage>
</organism>
<proteinExistence type="predicted"/>
<evidence type="ECO:0000313" key="1">
    <source>
        <dbReference type="EMBL" id="KAK8852640.1"/>
    </source>
</evidence>
<accession>A0ABR2HV29</accession>
<protein>
    <submittedName>
        <fullName evidence="1">Uncharacterized protein</fullName>
    </submittedName>
</protein>
<gene>
    <name evidence="1" type="ORF">M9Y10_017628</name>
</gene>
<keyword evidence="2" id="KW-1185">Reference proteome</keyword>
<sequence length="96" mass="11292">MSEKQDTQIKLKTGTIYHNDGEQLLINALLDLQTKEAEVLDIQRQIQDHIRIIEHLKLDLKNKESAIQNSRVNLRNILYFYGQDLDNFIKIAQNMQ</sequence>
<evidence type="ECO:0000313" key="2">
    <source>
        <dbReference type="Proteomes" id="UP001470230"/>
    </source>
</evidence>
<comment type="caution">
    <text evidence="1">The sequence shown here is derived from an EMBL/GenBank/DDBJ whole genome shotgun (WGS) entry which is preliminary data.</text>
</comment>
<dbReference type="EMBL" id="JAPFFF010000023">
    <property type="protein sequence ID" value="KAK8852640.1"/>
    <property type="molecule type" value="Genomic_DNA"/>
</dbReference>
<name>A0ABR2HV29_9EUKA</name>